<dbReference type="Pfam" id="PF05853">
    <property type="entry name" value="BKACE"/>
    <property type="match status" value="1"/>
</dbReference>
<name>A0ABW8UXQ7_9RHOB</name>
<dbReference type="InterPro" id="IPR013785">
    <property type="entry name" value="Aldolase_TIM"/>
</dbReference>
<dbReference type="InterPro" id="IPR015424">
    <property type="entry name" value="PyrdxlP-dep_Trfase"/>
</dbReference>
<dbReference type="Pfam" id="PF00202">
    <property type="entry name" value="Aminotran_3"/>
    <property type="match status" value="1"/>
</dbReference>
<dbReference type="Gene3D" id="3.20.20.70">
    <property type="entry name" value="Aldolase class I"/>
    <property type="match status" value="1"/>
</dbReference>
<dbReference type="EMBL" id="JBHDIY010000002">
    <property type="protein sequence ID" value="MFL4471539.1"/>
    <property type="molecule type" value="Genomic_DNA"/>
</dbReference>
<dbReference type="SUPFAM" id="SSF53383">
    <property type="entry name" value="PLP-dependent transferases"/>
    <property type="match status" value="1"/>
</dbReference>
<protein>
    <submittedName>
        <fullName evidence="4">Aminotransferase class III-fold pyridoxal phosphate-dependent enzyme</fullName>
    </submittedName>
</protein>
<dbReference type="InterPro" id="IPR005814">
    <property type="entry name" value="Aminotrans_3"/>
</dbReference>
<dbReference type="Gene3D" id="3.90.1150.10">
    <property type="entry name" value="Aspartate Aminotransferase, domain 1"/>
    <property type="match status" value="1"/>
</dbReference>
<evidence type="ECO:0000256" key="2">
    <source>
        <dbReference type="ARBA" id="ARBA00008954"/>
    </source>
</evidence>
<keyword evidence="4" id="KW-0808">Transferase</keyword>
<dbReference type="PANTHER" id="PTHR43094:SF1">
    <property type="entry name" value="AMINOTRANSFERASE CLASS-III"/>
    <property type="match status" value="1"/>
</dbReference>
<evidence type="ECO:0000256" key="3">
    <source>
        <dbReference type="ARBA" id="ARBA00022898"/>
    </source>
</evidence>
<dbReference type="RefSeq" id="WP_407593382.1">
    <property type="nucleotide sequence ID" value="NZ_JBHDIY010000002.1"/>
</dbReference>
<comment type="caution">
    <text evidence="4">The sequence shown here is derived from an EMBL/GenBank/DDBJ whole genome shotgun (WGS) entry which is preliminary data.</text>
</comment>
<keyword evidence="3" id="KW-0663">Pyridoxal phosphate</keyword>
<organism evidence="4 5">
    <name type="scientific">Tateyamaria armeniaca</name>
    <dbReference type="NCBI Taxonomy" id="2518930"/>
    <lineage>
        <taxon>Bacteria</taxon>
        <taxon>Pseudomonadati</taxon>
        <taxon>Pseudomonadota</taxon>
        <taxon>Alphaproteobacteria</taxon>
        <taxon>Rhodobacterales</taxon>
        <taxon>Roseobacteraceae</taxon>
        <taxon>Tateyamaria</taxon>
    </lineage>
</organism>
<dbReference type="InterPro" id="IPR015422">
    <property type="entry name" value="PyrdxlP-dep_Trfase_small"/>
</dbReference>
<comment type="cofactor">
    <cofactor evidence="1">
        <name>pyridoxal 5'-phosphate</name>
        <dbReference type="ChEBI" id="CHEBI:597326"/>
    </cofactor>
</comment>
<dbReference type="InterPro" id="IPR015421">
    <property type="entry name" value="PyrdxlP-dep_Trfase_major"/>
</dbReference>
<keyword evidence="4" id="KW-0032">Aminotransferase</keyword>
<evidence type="ECO:0000313" key="5">
    <source>
        <dbReference type="Proteomes" id="UP001627408"/>
    </source>
</evidence>
<comment type="similarity">
    <text evidence="2">Belongs to the class-III pyridoxal-phosphate-dependent aminotransferase family.</text>
</comment>
<accession>A0ABW8UXQ7</accession>
<dbReference type="GO" id="GO:0008483">
    <property type="term" value="F:transaminase activity"/>
    <property type="evidence" value="ECO:0007669"/>
    <property type="project" value="UniProtKB-KW"/>
</dbReference>
<dbReference type="InterPro" id="IPR008567">
    <property type="entry name" value="BKACE"/>
</dbReference>
<dbReference type="PROSITE" id="PS00600">
    <property type="entry name" value="AA_TRANSFER_CLASS_3"/>
    <property type="match status" value="1"/>
</dbReference>
<dbReference type="Proteomes" id="UP001627408">
    <property type="component" value="Unassembled WGS sequence"/>
</dbReference>
<evidence type="ECO:0000256" key="1">
    <source>
        <dbReference type="ARBA" id="ARBA00001933"/>
    </source>
</evidence>
<sequence>MTSNLFYQSRQRRPEVERAEGVYIWGKNGQRYIDGSSGAMVSNIGHSNPRVLAAMKAQMDSATFAYRLHFENKPAEDLAAAIAQRMPEGLNKVFFVSGGSEAMESCIKFARQWAVAAGQGSRWKVISRFPSYHGSTLGALALTGYGPLTDAFGPMYKAMPKIPAPTCYLDRDNLTDHDRGLKYAEMLRGEIIEQGSDTVLAFAMEPVGGASTGALVAPDSYYARIREICDEFGILLIMDEVMSGVGRTGRFMASEHWNIRPDLVAVSKGFGAGYVPLGAMIADEGMVETVLDAGGFAHGHTYAGNPLACSAGLAVLVEIDRMELLSNTRAMGDVLMAGLHDLMARHRFIGDVRGKGLLTAFELVSDRDTMAPLPKELRAFERFVEICYERNLITYSRRTRGGVEGDHFLVCPPMIVTEPQIGDILNILDDSLRVLARDCGLEGLNMARKIILTCAVTGSIHTPTMSPHLPVTPDQIAASAIEAAEAGASILHLHARDPETGQPSSDIGVFRQFLPRIRDATDAVINLTTGGSSQMSIEQRLSAPAELAPEMCSLNMGSINFGLFPMKDRYSDWTHAWEEPFLENTRDVVFKNTFQDIETVFRMLGDAGGARFEFECYDVGHIQTVAFYLRQKRIKAPIFLQFVMGVLGGIDASPHSLMYMKDTADRLLGDSYQFSVLAAGRQQMPLGTMGVILGGNVRVGLEDSLMIAPGELAVSNAQQVTKIRTVLETLGHQIATPDEARAMLALKGADKVGF</sequence>
<dbReference type="PANTHER" id="PTHR43094">
    <property type="entry name" value="AMINOTRANSFERASE"/>
    <property type="match status" value="1"/>
</dbReference>
<proteinExistence type="inferred from homology"/>
<dbReference type="CDD" id="cd00610">
    <property type="entry name" value="OAT_like"/>
    <property type="match status" value="1"/>
</dbReference>
<gene>
    <name evidence="4" type="ORF">ACERZ8_17260</name>
</gene>
<dbReference type="Gene3D" id="3.40.640.10">
    <property type="entry name" value="Type I PLP-dependent aspartate aminotransferase-like (Major domain)"/>
    <property type="match status" value="1"/>
</dbReference>
<evidence type="ECO:0000313" key="4">
    <source>
        <dbReference type="EMBL" id="MFL4471539.1"/>
    </source>
</evidence>
<keyword evidence="5" id="KW-1185">Reference proteome</keyword>
<reference evidence="4 5" key="1">
    <citation type="submission" date="2024-08" db="EMBL/GenBank/DDBJ databases">
        <title>Tateyamaria sp. nov., isolated from marine algae.</title>
        <authorList>
            <person name="Choi B.J."/>
            <person name="Kim J.M."/>
            <person name="Lee J.K."/>
            <person name="Choi D.G."/>
            <person name="Bayburt H."/>
            <person name="Baek J.H."/>
            <person name="Han D.M."/>
            <person name="Jeon C.O."/>
        </authorList>
    </citation>
    <scope>NUCLEOTIDE SEQUENCE [LARGE SCALE GENOMIC DNA]</scope>
    <source>
        <strain evidence="4 5">KMU-156</strain>
    </source>
</reference>
<dbReference type="InterPro" id="IPR049704">
    <property type="entry name" value="Aminotrans_3_PPA_site"/>
</dbReference>